<dbReference type="Proteomes" id="UP000233256">
    <property type="component" value="Unassembled WGS sequence"/>
</dbReference>
<gene>
    <name evidence="1" type="ORF">CVV64_16250</name>
</gene>
<evidence type="ECO:0000313" key="2">
    <source>
        <dbReference type="Proteomes" id="UP000233256"/>
    </source>
</evidence>
<accession>A0A2N1PL13</accession>
<comment type="caution">
    <text evidence="1">The sequence shown here is derived from an EMBL/GenBank/DDBJ whole genome shotgun (WGS) entry which is preliminary data.</text>
</comment>
<proteinExistence type="predicted"/>
<evidence type="ECO:0000313" key="1">
    <source>
        <dbReference type="EMBL" id="PKK89037.1"/>
    </source>
</evidence>
<organism evidence="1 2">
    <name type="scientific">Candidatus Wallbacteria bacterium HGW-Wallbacteria-1</name>
    <dbReference type="NCBI Taxonomy" id="2013854"/>
    <lineage>
        <taxon>Bacteria</taxon>
        <taxon>Candidatus Walliibacteriota</taxon>
    </lineage>
</organism>
<dbReference type="EMBL" id="PGXC01000027">
    <property type="protein sequence ID" value="PKK89037.1"/>
    <property type="molecule type" value="Genomic_DNA"/>
</dbReference>
<reference evidence="1 2" key="1">
    <citation type="journal article" date="2017" name="ISME J.">
        <title>Potential for microbial H2 and metal transformations associated with novel bacteria and archaea in deep terrestrial subsurface sediments.</title>
        <authorList>
            <person name="Hernsdorf A.W."/>
            <person name="Amano Y."/>
            <person name="Miyakawa K."/>
            <person name="Ise K."/>
            <person name="Suzuki Y."/>
            <person name="Anantharaman K."/>
            <person name="Probst A."/>
            <person name="Burstein D."/>
            <person name="Thomas B.C."/>
            <person name="Banfield J.F."/>
        </authorList>
    </citation>
    <scope>NUCLEOTIDE SEQUENCE [LARGE SCALE GENOMIC DNA]</scope>
    <source>
        <strain evidence="1">HGW-Wallbacteria-1</strain>
    </source>
</reference>
<sequence>MQFPNSLFALITQHRSELESKVFIASQVRISSSSVSHLIHRAFDLLERIINLENLLPSIVLYTPFHGLGGFKGLNCDFVILGGDPDSGFKSETNGGVSIFSGDSGWLFSKIEENNSLKIFLTLSAE</sequence>
<dbReference type="AlphaFoldDB" id="A0A2N1PL13"/>
<name>A0A2N1PL13_9BACT</name>
<protein>
    <submittedName>
        <fullName evidence="1">Uncharacterized protein</fullName>
    </submittedName>
</protein>